<evidence type="ECO:0000313" key="2">
    <source>
        <dbReference type="EMBL" id="ATY63959.1"/>
    </source>
</evidence>
<keyword evidence="1" id="KW-0732">Signal</keyword>
<dbReference type="EMBL" id="CP023325">
    <property type="protein sequence ID" value="ATY63959.1"/>
    <property type="molecule type" value="Genomic_DNA"/>
</dbReference>
<accession>A0A2H4SLJ0</accession>
<dbReference type="VEuPathDB" id="FungiDB:A9K55_004617"/>
<feature type="chain" id="PRO_5014192646" evidence="1">
    <location>
        <begin position="20"/>
        <end position="245"/>
    </location>
</feature>
<gene>
    <name evidence="2" type="ORF">A9K55_004617</name>
</gene>
<evidence type="ECO:0000256" key="1">
    <source>
        <dbReference type="SAM" id="SignalP"/>
    </source>
</evidence>
<feature type="signal peptide" evidence="1">
    <location>
        <begin position="1"/>
        <end position="19"/>
    </location>
</feature>
<protein>
    <submittedName>
        <fullName evidence="2">Uncharacterized protein</fullName>
    </submittedName>
</protein>
<name>A0A2H4SLJ0_CORMI</name>
<evidence type="ECO:0000313" key="3">
    <source>
        <dbReference type="Proteomes" id="UP000323067"/>
    </source>
</evidence>
<sequence>MRSTIISWVLLSAASLASARFSLQPLRARSDECSPCPKFGNSTTVTITQPASSCDPVTVTVVQPAPVTIATVTVTVTHTLSPQRLYTAAEDSTVQTAPDPCEDPVDTPIHPEQSHQVVVTKTVVIAAQKFQEPGAVTVPQAGSTLASDEGPVITLTVQPVSAGSPSRLEKPAAVTVQTNQVFKTIPTVDLTDPCPPDSTSTATVVNTVLVTVSSPRSQNATRFMGTAPMSTQPVIVRPAPIRRRW</sequence>
<reference evidence="2 3" key="1">
    <citation type="journal article" date="2017" name="BMC Genomics">
        <title>Chromosome level assembly and secondary metabolite potential of the parasitic fungus Cordyceps militaris.</title>
        <authorList>
            <person name="Kramer G.J."/>
            <person name="Nodwell J.R."/>
        </authorList>
    </citation>
    <scope>NUCLEOTIDE SEQUENCE [LARGE SCALE GENOMIC DNA]</scope>
    <source>
        <strain evidence="2 3">ATCC 34164</strain>
    </source>
</reference>
<dbReference type="Proteomes" id="UP000323067">
    <property type="component" value="Chromosome v"/>
</dbReference>
<organism evidence="2 3">
    <name type="scientific">Cordyceps militaris</name>
    <name type="common">Caterpillar fungus</name>
    <name type="synonym">Clavaria militaris</name>
    <dbReference type="NCBI Taxonomy" id="73501"/>
    <lineage>
        <taxon>Eukaryota</taxon>
        <taxon>Fungi</taxon>
        <taxon>Dikarya</taxon>
        <taxon>Ascomycota</taxon>
        <taxon>Pezizomycotina</taxon>
        <taxon>Sordariomycetes</taxon>
        <taxon>Hypocreomycetidae</taxon>
        <taxon>Hypocreales</taxon>
        <taxon>Cordycipitaceae</taxon>
        <taxon>Cordyceps</taxon>
    </lineage>
</organism>
<dbReference type="AlphaFoldDB" id="A0A2H4SLJ0"/>
<proteinExistence type="predicted"/>